<proteinExistence type="predicted"/>
<dbReference type="AlphaFoldDB" id="A0A085VDF5"/>
<protein>
    <recommendedName>
        <fullName evidence="4">Lipoprotein</fullName>
    </recommendedName>
</protein>
<dbReference type="Proteomes" id="UP000028631">
    <property type="component" value="Unassembled WGS sequence"/>
</dbReference>
<accession>A0A085VDF5</accession>
<feature type="region of interest" description="Disordered" evidence="1">
    <location>
        <begin position="88"/>
        <end position="115"/>
    </location>
</feature>
<evidence type="ECO:0000313" key="3">
    <source>
        <dbReference type="Proteomes" id="UP000028631"/>
    </source>
</evidence>
<keyword evidence="3" id="KW-1185">Reference proteome</keyword>
<comment type="caution">
    <text evidence="2">The sequence shown here is derived from an EMBL/GenBank/DDBJ whole genome shotgun (WGS) entry which is preliminary data.</text>
</comment>
<name>A0A085VDF5_PSESX</name>
<dbReference type="PATRIC" id="fig|317.175.peg.3980"/>
<gene>
    <name evidence="2" type="ORF">IV01_19095</name>
</gene>
<reference evidence="2 3" key="1">
    <citation type="submission" date="2014-07" db="EMBL/GenBank/DDBJ databases">
        <title>Draft Genome Sequences of Environmental Pseudomonas syringae strains.</title>
        <authorList>
            <person name="Baltrus D.A."/>
            <person name="Berge O."/>
            <person name="Morris C."/>
        </authorList>
    </citation>
    <scope>NUCLEOTIDE SEQUENCE [LARGE SCALE GENOMIC DNA]</scope>
    <source>
        <strain evidence="2 3">GAW0119</strain>
    </source>
</reference>
<sequence>MAALFVVVALLGGCQSTRERLLAQGYPAPFVSGFEDGCGSGRQAAGALAEYRKNVPAYLADRYYATGWDDGFRQCQASVNSDVEHHAGIGSQADRNWQHSKDQSWSKALGRKAQP</sequence>
<evidence type="ECO:0000313" key="2">
    <source>
        <dbReference type="EMBL" id="KFE53468.1"/>
    </source>
</evidence>
<evidence type="ECO:0000256" key="1">
    <source>
        <dbReference type="SAM" id="MobiDB-lite"/>
    </source>
</evidence>
<evidence type="ECO:0008006" key="4">
    <source>
        <dbReference type="Google" id="ProtNLM"/>
    </source>
</evidence>
<organism evidence="2 3">
    <name type="scientific">Pseudomonas syringae</name>
    <dbReference type="NCBI Taxonomy" id="317"/>
    <lineage>
        <taxon>Bacteria</taxon>
        <taxon>Pseudomonadati</taxon>
        <taxon>Pseudomonadota</taxon>
        <taxon>Gammaproteobacteria</taxon>
        <taxon>Pseudomonadales</taxon>
        <taxon>Pseudomonadaceae</taxon>
        <taxon>Pseudomonas</taxon>
    </lineage>
</organism>
<dbReference type="EMBL" id="JPQU01000056">
    <property type="protein sequence ID" value="KFE53468.1"/>
    <property type="molecule type" value="Genomic_DNA"/>
</dbReference>